<dbReference type="GO" id="GO:0022857">
    <property type="term" value="F:transmembrane transporter activity"/>
    <property type="evidence" value="ECO:0007669"/>
    <property type="project" value="InterPro"/>
</dbReference>
<dbReference type="InterPro" id="IPR020846">
    <property type="entry name" value="MFS_dom"/>
</dbReference>
<keyword evidence="5 7" id="KW-0472">Membrane</keyword>
<proteinExistence type="predicted"/>
<feature type="domain" description="Major facilitator superfamily (MFS) profile" evidence="8">
    <location>
        <begin position="61"/>
        <end position="479"/>
    </location>
</feature>
<accession>A0AA39Q7N0</accession>
<evidence type="ECO:0000259" key="8">
    <source>
        <dbReference type="PROSITE" id="PS50850"/>
    </source>
</evidence>
<dbReference type="GO" id="GO:0016020">
    <property type="term" value="C:membrane"/>
    <property type="evidence" value="ECO:0007669"/>
    <property type="project" value="UniProtKB-SubCell"/>
</dbReference>
<reference evidence="9" key="1">
    <citation type="submission" date="2023-06" db="EMBL/GenBank/DDBJ databases">
        <authorList>
            <consortium name="Lawrence Berkeley National Laboratory"/>
            <person name="Ahrendt S."/>
            <person name="Sahu N."/>
            <person name="Indic B."/>
            <person name="Wong-Bajracharya J."/>
            <person name="Merenyi Z."/>
            <person name="Ke H.-M."/>
            <person name="Monk M."/>
            <person name="Kocsube S."/>
            <person name="Drula E."/>
            <person name="Lipzen A."/>
            <person name="Balint B."/>
            <person name="Henrissat B."/>
            <person name="Andreopoulos B."/>
            <person name="Martin F.M."/>
            <person name="Harder C.B."/>
            <person name="Rigling D."/>
            <person name="Ford K.L."/>
            <person name="Foster G.D."/>
            <person name="Pangilinan J."/>
            <person name="Papanicolaou A."/>
            <person name="Barry K."/>
            <person name="LaButti K."/>
            <person name="Viragh M."/>
            <person name="Koriabine M."/>
            <person name="Yan M."/>
            <person name="Riley R."/>
            <person name="Champramary S."/>
            <person name="Plett K.L."/>
            <person name="Tsai I.J."/>
            <person name="Slot J."/>
            <person name="Sipos G."/>
            <person name="Plett J."/>
            <person name="Nagy L.G."/>
            <person name="Grigoriev I.V."/>
        </authorList>
    </citation>
    <scope>NUCLEOTIDE SEQUENCE</scope>
    <source>
        <strain evidence="9">HWK02</strain>
    </source>
</reference>
<feature type="transmembrane region" description="Helical" evidence="7">
    <location>
        <begin position="331"/>
        <end position="350"/>
    </location>
</feature>
<evidence type="ECO:0000256" key="6">
    <source>
        <dbReference type="SAM" id="MobiDB-lite"/>
    </source>
</evidence>
<dbReference type="InterPro" id="IPR036259">
    <property type="entry name" value="MFS_trans_sf"/>
</dbReference>
<gene>
    <name evidence="9" type="ORF">EDD18DRAFT_1462397</name>
</gene>
<feature type="transmembrane region" description="Helical" evidence="7">
    <location>
        <begin position="158"/>
        <end position="180"/>
    </location>
</feature>
<dbReference type="EMBL" id="JAUEPU010000014">
    <property type="protein sequence ID" value="KAK0496669.1"/>
    <property type="molecule type" value="Genomic_DNA"/>
</dbReference>
<feature type="transmembrane region" description="Helical" evidence="7">
    <location>
        <begin position="386"/>
        <end position="408"/>
    </location>
</feature>
<feature type="compositionally biased region" description="Polar residues" evidence="6">
    <location>
        <begin position="8"/>
        <end position="24"/>
    </location>
</feature>
<feature type="transmembrane region" description="Helical" evidence="7">
    <location>
        <begin position="101"/>
        <end position="119"/>
    </location>
</feature>
<evidence type="ECO:0000313" key="10">
    <source>
        <dbReference type="Proteomes" id="UP001175228"/>
    </source>
</evidence>
<feature type="region of interest" description="Disordered" evidence="6">
    <location>
        <begin position="1"/>
        <end position="31"/>
    </location>
</feature>
<feature type="transmembrane region" description="Helical" evidence="7">
    <location>
        <begin position="58"/>
        <end position="81"/>
    </location>
</feature>
<comment type="caution">
    <text evidence="9">The sequence shown here is derived from an EMBL/GenBank/DDBJ whole genome shotgun (WGS) entry which is preliminary data.</text>
</comment>
<dbReference type="Pfam" id="PF07690">
    <property type="entry name" value="MFS_1"/>
    <property type="match status" value="1"/>
</dbReference>
<feature type="transmembrane region" description="Helical" evidence="7">
    <location>
        <begin position="420"/>
        <end position="440"/>
    </location>
</feature>
<evidence type="ECO:0000256" key="1">
    <source>
        <dbReference type="ARBA" id="ARBA00004141"/>
    </source>
</evidence>
<feature type="transmembrane region" description="Helical" evidence="7">
    <location>
        <begin position="357"/>
        <end position="374"/>
    </location>
</feature>
<organism evidence="9 10">
    <name type="scientific">Armillaria luteobubalina</name>
    <dbReference type="NCBI Taxonomy" id="153913"/>
    <lineage>
        <taxon>Eukaryota</taxon>
        <taxon>Fungi</taxon>
        <taxon>Dikarya</taxon>
        <taxon>Basidiomycota</taxon>
        <taxon>Agaricomycotina</taxon>
        <taxon>Agaricomycetes</taxon>
        <taxon>Agaricomycetidae</taxon>
        <taxon>Agaricales</taxon>
        <taxon>Marasmiineae</taxon>
        <taxon>Physalacriaceae</taxon>
        <taxon>Armillaria</taxon>
    </lineage>
</organism>
<evidence type="ECO:0000313" key="9">
    <source>
        <dbReference type="EMBL" id="KAK0496669.1"/>
    </source>
</evidence>
<dbReference type="SUPFAM" id="SSF103473">
    <property type="entry name" value="MFS general substrate transporter"/>
    <property type="match status" value="1"/>
</dbReference>
<feature type="transmembrane region" description="Helical" evidence="7">
    <location>
        <begin position="192"/>
        <end position="211"/>
    </location>
</feature>
<dbReference type="InterPro" id="IPR011701">
    <property type="entry name" value="MFS"/>
</dbReference>
<keyword evidence="4 7" id="KW-1133">Transmembrane helix</keyword>
<dbReference type="Proteomes" id="UP001175228">
    <property type="component" value="Unassembled WGS sequence"/>
</dbReference>
<keyword evidence="10" id="KW-1185">Reference proteome</keyword>
<evidence type="ECO:0000256" key="4">
    <source>
        <dbReference type="ARBA" id="ARBA00022989"/>
    </source>
</evidence>
<dbReference type="AlphaFoldDB" id="A0AA39Q7N0"/>
<evidence type="ECO:0000256" key="2">
    <source>
        <dbReference type="ARBA" id="ARBA00022448"/>
    </source>
</evidence>
<feature type="transmembrane region" description="Helical" evidence="7">
    <location>
        <begin position="223"/>
        <end position="245"/>
    </location>
</feature>
<sequence length="489" mass="54007">MLPLVTESAPSQSVTSRDMSTTLPNGKDDEAGIIGAKDPSSSVDRFFARLLRRLDLRFIPAFMLMYTLSFFAIANIGNVRILNTDTGDSLLQVLKMTDEQFSLAVVISAVSYAISNIPSNYMLKYLSPRRWLPIIMVGWGATEMIMAIIQNYSTLLGLRFLLGVFVAGLIPGIIYTFTVWYRLRERALRLSLIMAAGPLGGAFGGVITYAVGSLDRVQGLQAWRWLFIIEGAPSCLLAIFVYSFLPSYPEKAGWLSPDDRALAMSRMKQETSKSLGHATITWKGAKSTLTDWRLYLHHLFCIFVSVSMTSVMIFSPTIIDGMGYQGGNAQLFTVPPFALAFIMTVTTSWLADRYRMWSTWAMVSMAFAGTTFIVEGVLPPTAFKARYAMLCLGTTFIYASYPSFLTWFTGNLRDTNATTLAIPMNVASMTFGEMIGMFIYKSAEAPGYPTGNFTNGAVLFAGAICIGVLKVIYKKRNRGLAVGECPWIT</sequence>
<protein>
    <submittedName>
        <fullName evidence="9">MFS transporter</fullName>
    </submittedName>
</protein>
<feature type="transmembrane region" description="Helical" evidence="7">
    <location>
        <begin position="452"/>
        <end position="473"/>
    </location>
</feature>
<comment type="subcellular location">
    <subcellularLocation>
        <location evidence="1">Membrane</location>
        <topology evidence="1">Multi-pass membrane protein</topology>
    </subcellularLocation>
</comment>
<dbReference type="PANTHER" id="PTHR43791">
    <property type="entry name" value="PERMEASE-RELATED"/>
    <property type="match status" value="1"/>
</dbReference>
<keyword evidence="3 7" id="KW-0812">Transmembrane</keyword>
<dbReference type="Gene3D" id="1.20.1250.20">
    <property type="entry name" value="MFS general substrate transporter like domains"/>
    <property type="match status" value="1"/>
</dbReference>
<dbReference type="PROSITE" id="PS50850">
    <property type="entry name" value="MFS"/>
    <property type="match status" value="1"/>
</dbReference>
<evidence type="ECO:0000256" key="7">
    <source>
        <dbReference type="SAM" id="Phobius"/>
    </source>
</evidence>
<feature type="transmembrane region" description="Helical" evidence="7">
    <location>
        <begin position="295"/>
        <end position="319"/>
    </location>
</feature>
<evidence type="ECO:0000256" key="5">
    <source>
        <dbReference type="ARBA" id="ARBA00023136"/>
    </source>
</evidence>
<dbReference type="PANTHER" id="PTHR43791:SF49">
    <property type="entry name" value="TRANSPORTER, PUTATIVE (AFU_ORTHOLOGUE AFUA_4G04250)-RELATED"/>
    <property type="match status" value="1"/>
</dbReference>
<keyword evidence="2" id="KW-0813">Transport</keyword>
<feature type="transmembrane region" description="Helical" evidence="7">
    <location>
        <begin position="131"/>
        <end position="152"/>
    </location>
</feature>
<name>A0AA39Q7N0_9AGAR</name>
<evidence type="ECO:0000256" key="3">
    <source>
        <dbReference type="ARBA" id="ARBA00022692"/>
    </source>
</evidence>